<reference evidence="8" key="1">
    <citation type="journal article" date="2024" name="IScience">
        <title>Strigolactones Initiate the Formation of Haustorium-like Structures in Castilleja.</title>
        <authorList>
            <person name="Buerger M."/>
            <person name="Peterson D."/>
            <person name="Chory J."/>
        </authorList>
    </citation>
    <scope>NUCLEOTIDE SEQUENCE [LARGE SCALE GENOMIC DNA]</scope>
</reference>
<evidence type="ECO:0000256" key="3">
    <source>
        <dbReference type="ARBA" id="ARBA00022679"/>
    </source>
</evidence>
<dbReference type="AlphaFoldDB" id="A0ABD3CQQ2"/>
<evidence type="ECO:0000313" key="8">
    <source>
        <dbReference type="Proteomes" id="UP001632038"/>
    </source>
</evidence>
<gene>
    <name evidence="7" type="ORF">CASFOL_024952</name>
</gene>
<accession>A0ABD3CQQ2</accession>
<evidence type="ECO:0000256" key="4">
    <source>
        <dbReference type="ARBA" id="ARBA00023136"/>
    </source>
</evidence>
<sequence>MQQRVWSFSTIRSNRHFPPRLLQIFLFLLVLALIFSFLSFYPSRYLKIPDEITIIQSRFQPRAQQLKYIDSWIKPPSNLLHHMNDSELFWRASFVPSIKNYPFNRTPKIAFMFLTRGPLPLSPLWDKFFKGNEKLFSIYIHSLPLYQPNFSTSSVFYGRQIPSQVAEWGMMSMCDAERRLLANALLDISNEHFVLLSEACIPLHNFSTVYRYIQRSRFSFIGAIDILGKYGRGRYDKNMSPLVNLTNWRKGSQWFEVNRHLAVNIVRDSVYYPKFEQFCRPGCYADEHYFPTMLTIESPRLLANRTLMWVDWSRGGPHPATFGEADMKEGLLFKRISEGRRCLYNNQISEICFMFARKFAPSALDELLRNSTELFGF</sequence>
<evidence type="ECO:0000256" key="6">
    <source>
        <dbReference type="SAM" id="Phobius"/>
    </source>
</evidence>
<dbReference type="InterPro" id="IPR003406">
    <property type="entry name" value="Glyco_trans_14"/>
</dbReference>
<organism evidence="7 8">
    <name type="scientific">Castilleja foliolosa</name>
    <dbReference type="NCBI Taxonomy" id="1961234"/>
    <lineage>
        <taxon>Eukaryota</taxon>
        <taxon>Viridiplantae</taxon>
        <taxon>Streptophyta</taxon>
        <taxon>Embryophyta</taxon>
        <taxon>Tracheophyta</taxon>
        <taxon>Spermatophyta</taxon>
        <taxon>Magnoliopsida</taxon>
        <taxon>eudicotyledons</taxon>
        <taxon>Gunneridae</taxon>
        <taxon>Pentapetalae</taxon>
        <taxon>asterids</taxon>
        <taxon>lamiids</taxon>
        <taxon>Lamiales</taxon>
        <taxon>Orobanchaceae</taxon>
        <taxon>Pedicularideae</taxon>
        <taxon>Castillejinae</taxon>
        <taxon>Castilleja</taxon>
    </lineage>
</organism>
<dbReference type="InterPro" id="IPR044174">
    <property type="entry name" value="BC10-like"/>
</dbReference>
<evidence type="ECO:0000256" key="2">
    <source>
        <dbReference type="ARBA" id="ARBA00022676"/>
    </source>
</evidence>
<feature type="transmembrane region" description="Helical" evidence="6">
    <location>
        <begin position="21"/>
        <end position="41"/>
    </location>
</feature>
<keyword evidence="2" id="KW-0328">Glycosyltransferase</keyword>
<keyword evidence="6" id="KW-1133">Transmembrane helix</keyword>
<dbReference type="Proteomes" id="UP001632038">
    <property type="component" value="Unassembled WGS sequence"/>
</dbReference>
<name>A0ABD3CQQ2_9LAMI</name>
<keyword evidence="3" id="KW-0808">Transferase</keyword>
<proteinExistence type="predicted"/>
<dbReference type="Pfam" id="PF02485">
    <property type="entry name" value="Branch"/>
    <property type="match status" value="1"/>
</dbReference>
<protein>
    <recommendedName>
        <fullName evidence="9">Core-2/I-branching beta-1,6-N-acetylglucosaminyltransferase family protein</fullName>
    </recommendedName>
</protein>
<dbReference type="PANTHER" id="PTHR31042">
    <property type="entry name" value="CORE-2/I-BRANCHING BETA-1,6-N-ACETYLGLUCOSAMINYLTRANSFERASE FAMILY PROTEIN-RELATED"/>
    <property type="match status" value="1"/>
</dbReference>
<evidence type="ECO:0000313" key="7">
    <source>
        <dbReference type="EMBL" id="KAL3631968.1"/>
    </source>
</evidence>
<dbReference type="GO" id="GO:0016757">
    <property type="term" value="F:glycosyltransferase activity"/>
    <property type="evidence" value="ECO:0007669"/>
    <property type="project" value="UniProtKB-KW"/>
</dbReference>
<dbReference type="GO" id="GO:0016020">
    <property type="term" value="C:membrane"/>
    <property type="evidence" value="ECO:0007669"/>
    <property type="project" value="UniProtKB-SubCell"/>
</dbReference>
<evidence type="ECO:0008006" key="9">
    <source>
        <dbReference type="Google" id="ProtNLM"/>
    </source>
</evidence>
<comment type="subcellular location">
    <subcellularLocation>
        <location evidence="1">Membrane</location>
        <topology evidence="1">Single-pass type II membrane protein</topology>
    </subcellularLocation>
</comment>
<dbReference type="PANTHER" id="PTHR31042:SF122">
    <property type="entry name" value="CORE-2_I-BRANCHING ENZYME"/>
    <property type="match status" value="1"/>
</dbReference>
<keyword evidence="8" id="KW-1185">Reference proteome</keyword>
<evidence type="ECO:0000256" key="5">
    <source>
        <dbReference type="ARBA" id="ARBA00023180"/>
    </source>
</evidence>
<keyword evidence="6" id="KW-0812">Transmembrane</keyword>
<comment type="caution">
    <text evidence="7">The sequence shown here is derived from an EMBL/GenBank/DDBJ whole genome shotgun (WGS) entry which is preliminary data.</text>
</comment>
<keyword evidence="5" id="KW-0325">Glycoprotein</keyword>
<dbReference type="EMBL" id="JAVIJP010000032">
    <property type="protein sequence ID" value="KAL3631968.1"/>
    <property type="molecule type" value="Genomic_DNA"/>
</dbReference>
<evidence type="ECO:0000256" key="1">
    <source>
        <dbReference type="ARBA" id="ARBA00004606"/>
    </source>
</evidence>
<keyword evidence="4 6" id="KW-0472">Membrane</keyword>